<name>A0A1S1MXY8_9GAMM</name>
<accession>A0A1S1MXY8</accession>
<keyword evidence="2" id="KW-1185">Reference proteome</keyword>
<dbReference type="OrthoDB" id="6316290at2"/>
<organism evidence="1 2">
    <name type="scientific">Pseudoalteromonas amylolytica</name>
    <dbReference type="NCBI Taxonomy" id="1859457"/>
    <lineage>
        <taxon>Bacteria</taxon>
        <taxon>Pseudomonadati</taxon>
        <taxon>Pseudomonadota</taxon>
        <taxon>Gammaproteobacteria</taxon>
        <taxon>Alteromonadales</taxon>
        <taxon>Pseudoalteromonadaceae</taxon>
        <taxon>Pseudoalteromonas</taxon>
    </lineage>
</organism>
<dbReference type="RefSeq" id="WP_070984154.1">
    <property type="nucleotide sequence ID" value="NZ_MKJU01000024.1"/>
</dbReference>
<comment type="caution">
    <text evidence="1">The sequence shown here is derived from an EMBL/GenBank/DDBJ whole genome shotgun (WGS) entry which is preliminary data.</text>
</comment>
<reference evidence="1 2" key="1">
    <citation type="submission" date="2016-09" db="EMBL/GenBank/DDBJ databases">
        <title>Pseudoalteromonas amylolytica sp. nov., isolated from the surface seawater.</title>
        <authorList>
            <person name="Wu Y.-H."/>
            <person name="Cheng H."/>
            <person name="Jin X.-B."/>
            <person name="Wang C.-S."/>
            <person name="Xu X.-W."/>
        </authorList>
    </citation>
    <scope>NUCLEOTIDE SEQUENCE [LARGE SCALE GENOMIC DNA]</scope>
    <source>
        <strain evidence="1 2">JW1</strain>
    </source>
</reference>
<gene>
    <name evidence="1" type="ORF">BET10_08195</name>
</gene>
<evidence type="ECO:0000313" key="2">
    <source>
        <dbReference type="Proteomes" id="UP000179786"/>
    </source>
</evidence>
<protein>
    <submittedName>
        <fullName evidence="1">Uncharacterized protein</fullName>
    </submittedName>
</protein>
<dbReference type="EMBL" id="MKJU01000024">
    <property type="protein sequence ID" value="OHU91770.1"/>
    <property type="molecule type" value="Genomic_DNA"/>
</dbReference>
<dbReference type="AlphaFoldDB" id="A0A1S1MXY8"/>
<sequence>MAYSIGAISIQQNSSVITGTNTLFERVAKTQIGDLLYLRANEQDTILQVTEVLSDSQLRVALLDGRPFNPTSSASGLHYGLIQNFTTTTTAKLAKGIADLQSKWHLRESQLTDWFVSSEDSHSITNFLGEQTTIPTPTKIAQLAEVAMTASADLSTMAQAIADNKQSLASVEPRITQFDERYPQVMAAQQEVLNKRNEVVLAHDEVHLKAAQVAEHTAQVATTEQTVLALQGEIEQAAQQVELDKTHSQAAAELCVVAQNQTQSDAQTVNADKAVVTQLKADMNVLNDALNVAISDAQSHIANSAAQTQAHATQTHSDIASTASSAKDDVTRTAVNFSEQIAQTEQRVQGHAFKAIKACDSSVIALDEVAHIASSVSAELAEVMDAKSVSLAASEAVQLAAQTTSLDAIHSQAYASLCALSAKQLSEQNSKLNTALNRLLNNTLSTEQINELFPI</sequence>
<dbReference type="STRING" id="1859457.BET10_08195"/>
<dbReference type="Proteomes" id="UP000179786">
    <property type="component" value="Unassembled WGS sequence"/>
</dbReference>
<evidence type="ECO:0000313" key="1">
    <source>
        <dbReference type="EMBL" id="OHU91770.1"/>
    </source>
</evidence>
<proteinExistence type="predicted"/>